<dbReference type="EMBL" id="JACHOR010000006">
    <property type="protein sequence ID" value="MBB5747627.1"/>
    <property type="molecule type" value="Genomic_DNA"/>
</dbReference>
<feature type="transmembrane region" description="Helical" evidence="8">
    <location>
        <begin position="170"/>
        <end position="193"/>
    </location>
</feature>
<dbReference type="Pfam" id="PF07690">
    <property type="entry name" value="MFS_1"/>
    <property type="match status" value="1"/>
</dbReference>
<feature type="transmembrane region" description="Helical" evidence="8">
    <location>
        <begin position="12"/>
        <end position="36"/>
    </location>
</feature>
<keyword evidence="3" id="KW-0813">Transport</keyword>
<feature type="transmembrane region" description="Helical" evidence="8">
    <location>
        <begin position="230"/>
        <end position="252"/>
    </location>
</feature>
<feature type="transmembrane region" description="Helical" evidence="8">
    <location>
        <begin position="341"/>
        <end position="359"/>
    </location>
</feature>
<dbReference type="PANTHER" id="PTHR42718">
    <property type="entry name" value="MAJOR FACILITATOR SUPERFAMILY MULTIDRUG TRANSPORTER MFSC"/>
    <property type="match status" value="1"/>
</dbReference>
<evidence type="ECO:0000256" key="3">
    <source>
        <dbReference type="ARBA" id="ARBA00022448"/>
    </source>
</evidence>
<dbReference type="Proteomes" id="UP000545037">
    <property type="component" value="Unassembled WGS sequence"/>
</dbReference>
<name>A0A7W9FFN5_9CAUL</name>
<comment type="subcellular location">
    <subcellularLocation>
        <location evidence="1">Cell membrane</location>
        <topology evidence="1">Multi-pass membrane protein</topology>
    </subcellularLocation>
</comment>
<feature type="transmembrane region" description="Helical" evidence="8">
    <location>
        <begin position="307"/>
        <end position="329"/>
    </location>
</feature>
<dbReference type="AlphaFoldDB" id="A0A7W9FFN5"/>
<evidence type="ECO:0000256" key="7">
    <source>
        <dbReference type="ARBA" id="ARBA00023136"/>
    </source>
</evidence>
<dbReference type="GO" id="GO:0005886">
    <property type="term" value="C:plasma membrane"/>
    <property type="evidence" value="ECO:0007669"/>
    <property type="project" value="UniProtKB-SubCell"/>
</dbReference>
<sequence length="522" mass="55229">MTSNDTPEPTRPVTLWAGFIIMCVGMFMAILDIQVVATSLPTIQAAIGVAPDQMSWVQTAYLIAEVIAIPLTGFLTRAMTMRWLFVVAISVFSLASLGCALSNDFTSLIFWRVIQGFSGGTLIPGVFSAVFLLFPQNRQGIATTIAGVLAVLAPTVGPIVGGWITQTYSWHWLFLINLAPGIVCAVLAVWLLPRDRADPGAVRRLDFVSLILMALALATLEIALKEAPQRGWASPLVIGLAALSLVSGLAFVRRSLTAVHPVVELKTLMNRSFAIGCVLSFVLGIGLFGSVYLMPVFLAFVRGHGPLAIGTIMLVTGLAQLATAPVAVVMERRMDARLMTAMGFGLFALGLGLSAFQTSATDFEEMLWPQILRGVAIMLCLLPPTRLALGNLPPSQVPDASGLFNLMRNLGGAIGLALIDTVIYGRAPVLGREIVARLQAGDVETAQALGIPASVFASRIGQPADAGTAALLTPLVEKLALVQAINEAWAMIALLTLVALCSVPFARAQSIASPQLQAKAGH</sequence>
<keyword evidence="11" id="KW-1185">Reference proteome</keyword>
<dbReference type="Gene3D" id="1.20.1250.20">
    <property type="entry name" value="MFS general substrate transporter like domains"/>
    <property type="match status" value="1"/>
</dbReference>
<evidence type="ECO:0000313" key="10">
    <source>
        <dbReference type="EMBL" id="MBB5747627.1"/>
    </source>
</evidence>
<dbReference type="CDD" id="cd17503">
    <property type="entry name" value="MFS_LmrB_MDR_like"/>
    <property type="match status" value="1"/>
</dbReference>
<dbReference type="InterPro" id="IPR004638">
    <property type="entry name" value="EmrB-like"/>
</dbReference>
<feature type="transmembrane region" description="Helical" evidence="8">
    <location>
        <begin position="273"/>
        <end position="301"/>
    </location>
</feature>
<feature type="transmembrane region" description="Helical" evidence="8">
    <location>
        <begin position="141"/>
        <end position="164"/>
    </location>
</feature>
<dbReference type="SUPFAM" id="SSF103473">
    <property type="entry name" value="MFS general substrate transporter"/>
    <property type="match status" value="1"/>
</dbReference>
<dbReference type="InterPro" id="IPR020846">
    <property type="entry name" value="MFS_dom"/>
</dbReference>
<accession>A0A7W9FFN5</accession>
<evidence type="ECO:0000256" key="4">
    <source>
        <dbReference type="ARBA" id="ARBA00022475"/>
    </source>
</evidence>
<proteinExistence type="inferred from homology"/>
<keyword evidence="6 8" id="KW-1133">Transmembrane helix</keyword>
<evidence type="ECO:0000256" key="2">
    <source>
        <dbReference type="ARBA" id="ARBA00008537"/>
    </source>
</evidence>
<evidence type="ECO:0000256" key="5">
    <source>
        <dbReference type="ARBA" id="ARBA00022692"/>
    </source>
</evidence>
<keyword evidence="4" id="KW-1003">Cell membrane</keyword>
<keyword evidence="5 8" id="KW-0812">Transmembrane</keyword>
<organism evidence="10 11">
    <name type="scientific">Brevundimonas variabilis</name>
    <dbReference type="NCBI Taxonomy" id="74312"/>
    <lineage>
        <taxon>Bacteria</taxon>
        <taxon>Pseudomonadati</taxon>
        <taxon>Pseudomonadota</taxon>
        <taxon>Alphaproteobacteria</taxon>
        <taxon>Caulobacterales</taxon>
        <taxon>Caulobacteraceae</taxon>
        <taxon>Brevundimonas</taxon>
    </lineage>
</organism>
<dbReference type="PROSITE" id="PS50850">
    <property type="entry name" value="MFS"/>
    <property type="match status" value="1"/>
</dbReference>
<dbReference type="GO" id="GO:0022857">
    <property type="term" value="F:transmembrane transporter activity"/>
    <property type="evidence" value="ECO:0007669"/>
    <property type="project" value="InterPro"/>
</dbReference>
<keyword evidence="7 8" id="KW-0472">Membrane</keyword>
<comment type="caution">
    <text evidence="10">The sequence shown here is derived from an EMBL/GenBank/DDBJ whole genome shotgun (WGS) entry which is preliminary data.</text>
</comment>
<comment type="similarity">
    <text evidence="2">Belongs to the major facilitator superfamily. EmrB family.</text>
</comment>
<dbReference type="NCBIfam" id="TIGR00711">
    <property type="entry name" value="efflux_EmrB"/>
    <property type="match status" value="1"/>
</dbReference>
<dbReference type="Gene3D" id="1.20.1720.10">
    <property type="entry name" value="Multidrug resistance protein D"/>
    <property type="match status" value="1"/>
</dbReference>
<dbReference type="RefSeq" id="WP_183214606.1">
    <property type="nucleotide sequence ID" value="NZ_JACHOR010000006.1"/>
</dbReference>
<dbReference type="InterPro" id="IPR036259">
    <property type="entry name" value="MFS_trans_sf"/>
</dbReference>
<evidence type="ECO:0000256" key="1">
    <source>
        <dbReference type="ARBA" id="ARBA00004651"/>
    </source>
</evidence>
<evidence type="ECO:0000313" key="11">
    <source>
        <dbReference type="Proteomes" id="UP000545037"/>
    </source>
</evidence>
<feature type="transmembrane region" description="Helical" evidence="8">
    <location>
        <begin position="109"/>
        <end position="134"/>
    </location>
</feature>
<gene>
    <name evidence="10" type="ORF">GGR13_003255</name>
</gene>
<dbReference type="PANTHER" id="PTHR42718:SF9">
    <property type="entry name" value="MAJOR FACILITATOR SUPERFAMILY MULTIDRUG TRANSPORTER MFSC"/>
    <property type="match status" value="1"/>
</dbReference>
<feature type="domain" description="Major facilitator superfamily (MFS) profile" evidence="9">
    <location>
        <begin position="18"/>
        <end position="511"/>
    </location>
</feature>
<feature type="transmembrane region" description="Helical" evidence="8">
    <location>
        <begin position="205"/>
        <end position="224"/>
    </location>
</feature>
<protein>
    <submittedName>
        <fullName evidence="10">DHA2 family multidrug resistance protein</fullName>
    </submittedName>
</protein>
<evidence type="ECO:0000259" key="9">
    <source>
        <dbReference type="PROSITE" id="PS50850"/>
    </source>
</evidence>
<feature type="transmembrane region" description="Helical" evidence="8">
    <location>
        <begin position="56"/>
        <end position="76"/>
    </location>
</feature>
<evidence type="ECO:0000256" key="6">
    <source>
        <dbReference type="ARBA" id="ARBA00022989"/>
    </source>
</evidence>
<feature type="transmembrane region" description="Helical" evidence="8">
    <location>
        <begin position="83"/>
        <end position="103"/>
    </location>
</feature>
<reference evidence="10 11" key="1">
    <citation type="submission" date="2020-08" db="EMBL/GenBank/DDBJ databases">
        <title>Genomic Encyclopedia of Type Strains, Phase IV (KMG-IV): sequencing the most valuable type-strain genomes for metagenomic binning, comparative biology and taxonomic classification.</title>
        <authorList>
            <person name="Goeker M."/>
        </authorList>
    </citation>
    <scope>NUCLEOTIDE SEQUENCE [LARGE SCALE GENOMIC DNA]</scope>
    <source>
        <strain evidence="10 11">DSM 4737</strain>
    </source>
</reference>
<dbReference type="InterPro" id="IPR011701">
    <property type="entry name" value="MFS"/>
</dbReference>
<evidence type="ECO:0000256" key="8">
    <source>
        <dbReference type="SAM" id="Phobius"/>
    </source>
</evidence>